<keyword evidence="1" id="KW-0732">Signal</keyword>
<proteinExistence type="predicted"/>
<reference evidence="3" key="1">
    <citation type="journal article" date="2017" name="Front. Plant Sci.">
        <title>Climate Clever Clovers: New Paradigm to Reduce the Environmental Footprint of Ruminants by Breeding Low Methanogenic Forages Utilizing Haplotype Variation.</title>
        <authorList>
            <person name="Kaur P."/>
            <person name="Appels R."/>
            <person name="Bayer P.E."/>
            <person name="Keeble-Gagnere G."/>
            <person name="Wang J."/>
            <person name="Hirakawa H."/>
            <person name="Shirasawa K."/>
            <person name="Vercoe P."/>
            <person name="Stefanova K."/>
            <person name="Durmic Z."/>
            <person name="Nichols P."/>
            <person name="Revell C."/>
            <person name="Isobe S.N."/>
            <person name="Edwards D."/>
            <person name="Erskine W."/>
        </authorList>
    </citation>
    <scope>NUCLEOTIDE SEQUENCE [LARGE SCALE GENOMIC DNA]</scope>
    <source>
        <strain evidence="3">cv. Daliak</strain>
    </source>
</reference>
<feature type="chain" id="PRO_5016310313" evidence="1">
    <location>
        <begin position="23"/>
        <end position="69"/>
    </location>
</feature>
<feature type="signal peptide" evidence="1">
    <location>
        <begin position="1"/>
        <end position="22"/>
    </location>
</feature>
<protein>
    <submittedName>
        <fullName evidence="2">Uncharacterized protein</fullName>
    </submittedName>
</protein>
<dbReference type="Proteomes" id="UP000242715">
    <property type="component" value="Unassembled WGS sequence"/>
</dbReference>
<dbReference type="EMBL" id="DF973427">
    <property type="protein sequence ID" value="GAU30516.1"/>
    <property type="molecule type" value="Genomic_DNA"/>
</dbReference>
<keyword evidence="3" id="KW-1185">Reference proteome</keyword>
<name>A0A2Z6MCS4_TRISU</name>
<dbReference type="AlphaFoldDB" id="A0A2Z6MCS4"/>
<sequence>MALLKYVLAVMLIAILFLGVSSKQFCPGLCKDIPDCDAYCKTVFYDIGLCIPPENVFCCCAKVDVKNLL</sequence>
<dbReference type="OrthoDB" id="1424491at2759"/>
<accession>A0A2Z6MCS4</accession>
<evidence type="ECO:0000313" key="3">
    <source>
        <dbReference type="Proteomes" id="UP000242715"/>
    </source>
</evidence>
<evidence type="ECO:0000313" key="2">
    <source>
        <dbReference type="EMBL" id="GAU30516.1"/>
    </source>
</evidence>
<organism evidence="2 3">
    <name type="scientific">Trifolium subterraneum</name>
    <name type="common">Subterranean clover</name>
    <dbReference type="NCBI Taxonomy" id="3900"/>
    <lineage>
        <taxon>Eukaryota</taxon>
        <taxon>Viridiplantae</taxon>
        <taxon>Streptophyta</taxon>
        <taxon>Embryophyta</taxon>
        <taxon>Tracheophyta</taxon>
        <taxon>Spermatophyta</taxon>
        <taxon>Magnoliopsida</taxon>
        <taxon>eudicotyledons</taxon>
        <taxon>Gunneridae</taxon>
        <taxon>Pentapetalae</taxon>
        <taxon>rosids</taxon>
        <taxon>fabids</taxon>
        <taxon>Fabales</taxon>
        <taxon>Fabaceae</taxon>
        <taxon>Papilionoideae</taxon>
        <taxon>50 kb inversion clade</taxon>
        <taxon>NPAAA clade</taxon>
        <taxon>Hologalegina</taxon>
        <taxon>IRL clade</taxon>
        <taxon>Trifolieae</taxon>
        <taxon>Trifolium</taxon>
    </lineage>
</organism>
<evidence type="ECO:0000256" key="1">
    <source>
        <dbReference type="SAM" id="SignalP"/>
    </source>
</evidence>
<gene>
    <name evidence="2" type="ORF">TSUD_18960</name>
</gene>